<organism evidence="7 8">
    <name type="scientific">Wickerhamiella sorbophila</name>
    <dbReference type="NCBI Taxonomy" id="45607"/>
    <lineage>
        <taxon>Eukaryota</taxon>
        <taxon>Fungi</taxon>
        <taxon>Dikarya</taxon>
        <taxon>Ascomycota</taxon>
        <taxon>Saccharomycotina</taxon>
        <taxon>Dipodascomycetes</taxon>
        <taxon>Dipodascales</taxon>
        <taxon>Trichomonascaceae</taxon>
        <taxon>Wickerhamiella</taxon>
    </lineage>
</organism>
<dbReference type="PANTHER" id="PTHR13803">
    <property type="entry name" value="SEC24-RELATED PROTEIN"/>
    <property type="match status" value="1"/>
</dbReference>
<dbReference type="InterPro" id="IPR036174">
    <property type="entry name" value="Znf_Sec23_Sec24_sf"/>
</dbReference>
<evidence type="ECO:0000256" key="2">
    <source>
        <dbReference type="ARBA" id="ARBA00022448"/>
    </source>
</evidence>
<proteinExistence type="inferred from homology"/>
<comment type="caution">
    <text evidence="7">The sequence shown here is derived from an EMBL/GenBank/DDBJ whole genome shotgun (WGS) entry which is preliminary data.</text>
</comment>
<gene>
    <name evidence="7" type="ORF">B9G98_00513</name>
</gene>
<protein>
    <submittedName>
        <fullName evidence="7">Uncharacterized protein C4.03c</fullName>
    </submittedName>
</protein>
<keyword evidence="8" id="KW-1185">Reference proteome</keyword>
<dbReference type="Pfam" id="PF04810">
    <property type="entry name" value="zf-Sec23_Sec24"/>
    <property type="match status" value="1"/>
</dbReference>
<dbReference type="SUPFAM" id="SSF82754">
    <property type="entry name" value="C-terminal, gelsolin-like domain of Sec23/24"/>
    <property type="match status" value="1"/>
</dbReference>
<evidence type="ECO:0000313" key="8">
    <source>
        <dbReference type="Proteomes" id="UP000238350"/>
    </source>
</evidence>
<dbReference type="Gene3D" id="3.40.20.10">
    <property type="entry name" value="Severin"/>
    <property type="match status" value="1"/>
</dbReference>
<dbReference type="InterPro" id="IPR036175">
    <property type="entry name" value="Sec23/24_helical_dom_sf"/>
</dbReference>
<evidence type="ECO:0000259" key="5">
    <source>
        <dbReference type="Pfam" id="PF04811"/>
    </source>
</evidence>
<dbReference type="AlphaFoldDB" id="A0A2T0FD02"/>
<dbReference type="Gene3D" id="2.60.40.1670">
    <property type="entry name" value="beta-sandwich domain of Sec23/24"/>
    <property type="match status" value="1"/>
</dbReference>
<dbReference type="Proteomes" id="UP000238350">
    <property type="component" value="Unassembled WGS sequence"/>
</dbReference>
<dbReference type="GO" id="GO:0070971">
    <property type="term" value="C:endoplasmic reticulum exit site"/>
    <property type="evidence" value="ECO:0007669"/>
    <property type="project" value="TreeGrafter"/>
</dbReference>
<dbReference type="GO" id="GO:0090110">
    <property type="term" value="P:COPII-coated vesicle cargo loading"/>
    <property type="evidence" value="ECO:0007669"/>
    <property type="project" value="TreeGrafter"/>
</dbReference>
<keyword evidence="2" id="KW-0813">Transport</keyword>
<dbReference type="STRING" id="45607.A0A2T0FD02"/>
<dbReference type="InterPro" id="IPR036465">
    <property type="entry name" value="vWFA_dom_sf"/>
</dbReference>
<reference evidence="7 8" key="1">
    <citation type="submission" date="2017-04" db="EMBL/GenBank/DDBJ databases">
        <title>Genome sequencing of [Candida] sorbophila.</title>
        <authorList>
            <person name="Ahn J.O."/>
        </authorList>
    </citation>
    <scope>NUCLEOTIDE SEQUENCE [LARGE SCALE GENOMIC DNA]</scope>
    <source>
        <strain evidence="7 8">DS02</strain>
    </source>
</reference>
<dbReference type="SUPFAM" id="SSF82919">
    <property type="entry name" value="Zn-finger domain of Sec23/24"/>
    <property type="match status" value="1"/>
</dbReference>
<dbReference type="GO" id="GO:0006886">
    <property type="term" value="P:intracellular protein transport"/>
    <property type="evidence" value="ECO:0007669"/>
    <property type="project" value="InterPro"/>
</dbReference>
<evidence type="ECO:0000256" key="3">
    <source>
        <dbReference type="ARBA" id="ARBA00022927"/>
    </source>
</evidence>
<dbReference type="SUPFAM" id="SSF81811">
    <property type="entry name" value="Helical domain of Sec23/24"/>
    <property type="match status" value="1"/>
</dbReference>
<dbReference type="GO" id="GO:0000149">
    <property type="term" value="F:SNARE binding"/>
    <property type="evidence" value="ECO:0007669"/>
    <property type="project" value="TreeGrafter"/>
</dbReference>
<comment type="similarity">
    <text evidence="1">Belongs to the SEC23/SEC24 family. SEC24 subfamily.</text>
</comment>
<accession>A0A2T0FD02</accession>
<dbReference type="InterPro" id="IPR036180">
    <property type="entry name" value="Gelsolin-like_dom_sf"/>
</dbReference>
<evidence type="ECO:0000259" key="6">
    <source>
        <dbReference type="Pfam" id="PF04815"/>
    </source>
</evidence>
<dbReference type="InterPro" id="IPR006900">
    <property type="entry name" value="Sec23/24_helical_dom"/>
</dbReference>
<evidence type="ECO:0000256" key="1">
    <source>
        <dbReference type="ARBA" id="ARBA00008334"/>
    </source>
</evidence>
<dbReference type="Gene3D" id="3.40.50.410">
    <property type="entry name" value="von Willebrand factor, type A domain"/>
    <property type="match status" value="1"/>
</dbReference>
<feature type="domain" description="Sec23/Sec24 helical" evidence="6">
    <location>
        <begin position="599"/>
        <end position="699"/>
    </location>
</feature>
<keyword evidence="3" id="KW-0653">Protein transport</keyword>
<feature type="domain" description="Zinc finger Sec23/Sec24-type" evidence="4">
    <location>
        <begin position="187"/>
        <end position="225"/>
    </location>
</feature>
<dbReference type="EMBL" id="NDIQ01000001">
    <property type="protein sequence ID" value="PRT52893.1"/>
    <property type="molecule type" value="Genomic_DNA"/>
</dbReference>
<dbReference type="InterPro" id="IPR006896">
    <property type="entry name" value="Sec23/24_trunk_dom"/>
</dbReference>
<dbReference type="InterPro" id="IPR050550">
    <property type="entry name" value="SEC23_SEC24_subfamily"/>
</dbReference>
<evidence type="ECO:0000259" key="4">
    <source>
        <dbReference type="Pfam" id="PF04810"/>
    </source>
</evidence>
<dbReference type="InterPro" id="IPR006895">
    <property type="entry name" value="Znf_Sec23_Sec24"/>
</dbReference>
<dbReference type="Gene3D" id="2.30.30.380">
    <property type="entry name" value="Zn-finger domain of Sec23/24"/>
    <property type="match status" value="1"/>
</dbReference>
<dbReference type="Pfam" id="PF04815">
    <property type="entry name" value="Sec23_helical"/>
    <property type="match status" value="1"/>
</dbReference>
<dbReference type="InterPro" id="IPR029006">
    <property type="entry name" value="ADF-H/Gelsolin-like_dom_sf"/>
</dbReference>
<evidence type="ECO:0000313" key="7">
    <source>
        <dbReference type="EMBL" id="PRT52893.1"/>
    </source>
</evidence>
<dbReference type="Pfam" id="PF04811">
    <property type="entry name" value="Sec23_trunk"/>
    <property type="match status" value="1"/>
</dbReference>
<dbReference type="OrthoDB" id="49016at2759"/>
<dbReference type="SUPFAM" id="SSF53300">
    <property type="entry name" value="vWA-like"/>
    <property type="match status" value="1"/>
</dbReference>
<sequence length="819" mass="89784">MVKPRRAYHTLERAAAGPTYSQEAPYAPEVPYVPHGGAPVQVPMGGAGYGPLGGMANLHVSEPVPPRQQYQTAPLASSATDAPRILSFGSNTQEPVPVLPHERIIAQQTLGVPPLFKTSEHTNPPLGDTSYQVIDQGISGPDFLRMSMYNVPASAKLREATKLPLAVMARPFARAEVPIADFSQDEPPRCARCRTFMNPSMQFASGGSKFVCNMCQFVNRTPDYYFEQTDATGRRIDWQSRPELSVGTYDMELPPSYGTGSKLRHLFAIDTSRDSVKKGLVHVAAEAIRQALYGLDKTPGEGCLLPDTQVAIVAFHQSIIFFRFNASGQLEMLQDNNLQDPVVPPDLFVNPEEAFEGMSSLLDNLPNLFPNAPNHSCFGTLLKVGQDALGEAGGRISAICTTFPSMAPGKLVRRDSGLYTPPSNTQADSHQLAKELFLPTATWYTDMAKEYSKCGIGFDLFAFPTGYSDLTNFGFVAQASGGRHLVYPQYVGQRDARAFMVDFVEACAEPLVATQTALKFRTSNGLQIEKVWAPELGLMDSATNVLATIVYDGSLDPKLDVHVQCAVLYTTPWGTRRLRVCNIVSGVTDMFKAVLRFVDSDVVVAAIARQTTAQMFAKPLAMLRTAIVEKIREIFTAARTNSGTNMPSGYLVVPTQLRPLLPMSLALIKCPAFSPRTYMSDSRTHSARLIERMTVAQLSLYLYPRIYPVHELFDVQDGIDLTTLPMLEAKLSALSTGGCYLIFNGLKFLLFVTSTVPPALVRDLLGAESLDQVSPYLDELPVLDSDISRHTRELCAQLAEHVGRPWCPLQLAREVLLPT</sequence>
<feature type="domain" description="Sec23/Sec24 trunk" evidence="5">
    <location>
        <begin position="264"/>
        <end position="504"/>
    </location>
</feature>
<dbReference type="PANTHER" id="PTHR13803:SF4">
    <property type="entry name" value="SECRETORY 24CD, ISOFORM C"/>
    <property type="match status" value="1"/>
</dbReference>
<dbReference type="Gene3D" id="1.20.120.730">
    <property type="entry name" value="Sec23/Sec24 helical domain"/>
    <property type="match status" value="1"/>
</dbReference>
<dbReference type="SUPFAM" id="SSF81995">
    <property type="entry name" value="beta-sandwich domain of Sec23/24"/>
    <property type="match status" value="1"/>
</dbReference>
<name>A0A2T0FD02_9ASCO</name>
<dbReference type="RefSeq" id="XP_024662839.1">
    <property type="nucleotide sequence ID" value="XM_024807071.1"/>
</dbReference>
<dbReference type="GO" id="GO:0008270">
    <property type="term" value="F:zinc ion binding"/>
    <property type="evidence" value="ECO:0007669"/>
    <property type="project" value="InterPro"/>
</dbReference>
<dbReference type="GeneID" id="36514262"/>
<dbReference type="GO" id="GO:0030127">
    <property type="term" value="C:COPII vesicle coat"/>
    <property type="evidence" value="ECO:0007669"/>
    <property type="project" value="InterPro"/>
</dbReference>